<evidence type="ECO:0000313" key="3">
    <source>
        <dbReference type="Proteomes" id="UP001057291"/>
    </source>
</evidence>
<feature type="compositionally biased region" description="Low complexity" evidence="1">
    <location>
        <begin position="64"/>
        <end position="82"/>
    </location>
</feature>
<comment type="caution">
    <text evidence="2">The sequence shown here is derived from an EMBL/GenBank/DDBJ whole genome shotgun (WGS) entry which is preliminary data.</text>
</comment>
<accession>A0AAV4LJR3</accession>
<dbReference type="AlphaFoldDB" id="A0AAV4LJR3"/>
<gene>
    <name evidence="2" type="ORF">DNHGIG_36310</name>
</gene>
<proteinExistence type="predicted"/>
<evidence type="ECO:0000313" key="2">
    <source>
        <dbReference type="EMBL" id="GIM48082.1"/>
    </source>
</evidence>
<feature type="region of interest" description="Disordered" evidence="1">
    <location>
        <begin position="48"/>
        <end position="84"/>
    </location>
</feature>
<sequence length="145" mass="15956">MKRLIISLFLLASVGYGVWSGVEGVYKKVAEQVLDTVEVTKIQKKISEISNQTEGSKPLQALRSSTSDSSGSTTSGEQGTASFSNREEAIQFAMKRLGPTEFAKLSVAYANRDNLTPEEKNRLKQEVLSHFTPDELRAMQQAANK</sequence>
<organism evidence="2 3">
    <name type="scientific">Collibacillus ludicampi</name>
    <dbReference type="NCBI Taxonomy" id="2771369"/>
    <lineage>
        <taxon>Bacteria</taxon>
        <taxon>Bacillati</taxon>
        <taxon>Bacillota</taxon>
        <taxon>Bacilli</taxon>
        <taxon>Bacillales</taxon>
        <taxon>Alicyclobacillaceae</taxon>
        <taxon>Collibacillus</taxon>
    </lineage>
</organism>
<name>A0AAV4LJR3_9BACL</name>
<evidence type="ECO:0008006" key="4">
    <source>
        <dbReference type="Google" id="ProtNLM"/>
    </source>
</evidence>
<dbReference type="RefSeq" id="WP_282200992.1">
    <property type="nucleotide sequence ID" value="NZ_BOQE01000001.1"/>
</dbReference>
<dbReference type="Proteomes" id="UP001057291">
    <property type="component" value="Unassembled WGS sequence"/>
</dbReference>
<dbReference type="EMBL" id="BOQE01000001">
    <property type="protein sequence ID" value="GIM48082.1"/>
    <property type="molecule type" value="Genomic_DNA"/>
</dbReference>
<protein>
    <recommendedName>
        <fullName evidence="4">DUF4168 domain-containing protein</fullName>
    </recommendedName>
</protein>
<reference evidence="2" key="1">
    <citation type="journal article" date="2023" name="Int. J. Syst. Evol. Microbiol.">
        <title>Collibacillus ludicampi gen. nov., sp. nov., a new soil bacterium of the family Alicyclobacillaceae.</title>
        <authorList>
            <person name="Jojima T."/>
            <person name="Ioku Y."/>
            <person name="Fukuta Y."/>
            <person name="Shirasaka N."/>
            <person name="Matsumura Y."/>
            <person name="Mori M."/>
        </authorList>
    </citation>
    <scope>NUCLEOTIDE SEQUENCE</scope>
    <source>
        <strain evidence="2">TP075</strain>
    </source>
</reference>
<keyword evidence="3" id="KW-1185">Reference proteome</keyword>
<evidence type="ECO:0000256" key="1">
    <source>
        <dbReference type="SAM" id="MobiDB-lite"/>
    </source>
</evidence>